<evidence type="ECO:0000259" key="1">
    <source>
        <dbReference type="Pfam" id="PF18545"/>
    </source>
</evidence>
<comment type="caution">
    <text evidence="2">The sequence shown here is derived from an EMBL/GenBank/DDBJ whole genome shotgun (WGS) entry which is preliminary data.</text>
</comment>
<sequence>MMARTESRIQSSIEYDSDTGTYRATLDDDDPIATSLVLCLARIKNITPTQLPPLARTIDPDALEAIFADAQNATLSFSYAGFDVTIDSTVTLELRPHGEHAPPEWN</sequence>
<evidence type="ECO:0000313" key="3">
    <source>
        <dbReference type="Proteomes" id="UP001596481"/>
    </source>
</evidence>
<proteinExistence type="predicted"/>
<dbReference type="RefSeq" id="WP_390226132.1">
    <property type="nucleotide sequence ID" value="NZ_JBHTAA010000015.1"/>
</dbReference>
<protein>
    <submittedName>
        <fullName evidence="2">HalOD1 output domain-containing protein</fullName>
    </submittedName>
</protein>
<organism evidence="2 3">
    <name type="scientific">Haloferax namakaokahaiae</name>
    <dbReference type="NCBI Taxonomy" id="1748331"/>
    <lineage>
        <taxon>Archaea</taxon>
        <taxon>Methanobacteriati</taxon>
        <taxon>Methanobacteriota</taxon>
        <taxon>Stenosarchaea group</taxon>
        <taxon>Halobacteria</taxon>
        <taxon>Halobacteriales</taxon>
        <taxon>Haloferacaceae</taxon>
        <taxon>Haloferax</taxon>
    </lineage>
</organism>
<reference evidence="2 3" key="1">
    <citation type="journal article" date="2019" name="Int. J. Syst. Evol. Microbiol.">
        <title>The Global Catalogue of Microorganisms (GCM) 10K type strain sequencing project: providing services to taxonomists for standard genome sequencing and annotation.</title>
        <authorList>
            <consortium name="The Broad Institute Genomics Platform"/>
            <consortium name="The Broad Institute Genome Sequencing Center for Infectious Disease"/>
            <person name="Wu L."/>
            <person name="Ma J."/>
        </authorList>
    </citation>
    <scope>NUCLEOTIDE SEQUENCE [LARGE SCALE GENOMIC DNA]</scope>
    <source>
        <strain evidence="2 3">DSM 29988</strain>
    </source>
</reference>
<dbReference type="Pfam" id="PF18545">
    <property type="entry name" value="HalOD1"/>
    <property type="match status" value="1"/>
</dbReference>
<accession>A0ABD5ZJJ3</accession>
<evidence type="ECO:0000313" key="2">
    <source>
        <dbReference type="EMBL" id="MFC7205441.1"/>
    </source>
</evidence>
<gene>
    <name evidence="2" type="ORF">ACFQJC_18165</name>
</gene>
<dbReference type="AlphaFoldDB" id="A0ABD5ZJJ3"/>
<name>A0ABD5ZJJ3_9EURY</name>
<dbReference type="EMBL" id="JBHTAA010000015">
    <property type="protein sequence ID" value="MFC7205441.1"/>
    <property type="molecule type" value="Genomic_DNA"/>
</dbReference>
<dbReference type="Proteomes" id="UP001596481">
    <property type="component" value="Unassembled WGS sequence"/>
</dbReference>
<dbReference type="InterPro" id="IPR040624">
    <property type="entry name" value="HalOD1"/>
</dbReference>
<feature type="domain" description="Halobacterial output" evidence="1">
    <location>
        <begin position="28"/>
        <end position="93"/>
    </location>
</feature>
<keyword evidence="3" id="KW-1185">Reference proteome</keyword>